<comment type="caution">
    <text evidence="7">The sequence shown here is derived from an EMBL/GenBank/DDBJ whole genome shotgun (WGS) entry which is preliminary data.</text>
</comment>
<evidence type="ECO:0000256" key="6">
    <source>
        <dbReference type="SAM" id="Phobius"/>
    </source>
</evidence>
<proteinExistence type="inferred from homology"/>
<dbReference type="PANTHER" id="PTHR31357:SF5">
    <property type="entry name" value="SERPENTINE RECEPTOR CLASS ALPHA-1-RELATED"/>
    <property type="match status" value="1"/>
</dbReference>
<comment type="subcellular location">
    <subcellularLocation>
        <location evidence="1">Membrane</location>
        <topology evidence="1">Multi-pass membrane protein</topology>
    </subcellularLocation>
</comment>
<feature type="transmembrane region" description="Helical" evidence="6">
    <location>
        <begin position="94"/>
        <end position="117"/>
    </location>
</feature>
<feature type="transmembrane region" description="Helical" evidence="6">
    <location>
        <begin position="234"/>
        <end position="254"/>
    </location>
</feature>
<dbReference type="Gene3D" id="1.20.1070.10">
    <property type="entry name" value="Rhodopsin 7-helix transmembrane proteins"/>
    <property type="match status" value="1"/>
</dbReference>
<evidence type="ECO:0000256" key="5">
    <source>
        <dbReference type="ARBA" id="ARBA00037994"/>
    </source>
</evidence>
<dbReference type="InterPro" id="IPR051080">
    <property type="entry name" value="Nematode_rcpt-like_serp_alpha"/>
</dbReference>
<evidence type="ECO:0000256" key="4">
    <source>
        <dbReference type="ARBA" id="ARBA00023136"/>
    </source>
</evidence>
<evidence type="ECO:0000256" key="2">
    <source>
        <dbReference type="ARBA" id="ARBA00022692"/>
    </source>
</evidence>
<comment type="similarity">
    <text evidence="5">Belongs to the nematode receptor-like protein sra family.</text>
</comment>
<dbReference type="PANTHER" id="PTHR31357">
    <property type="entry name" value="SERPENTINE RECEPTOR CLASS ALPHA-10"/>
    <property type="match status" value="1"/>
</dbReference>
<dbReference type="Proteomes" id="UP000024635">
    <property type="component" value="Unassembled WGS sequence"/>
</dbReference>
<dbReference type="EMBL" id="JARK01001388">
    <property type="protein sequence ID" value="EYC11164.1"/>
    <property type="molecule type" value="Genomic_DNA"/>
</dbReference>
<gene>
    <name evidence="7" type="primary">Acey_s0052.g2260</name>
    <name evidence="7" type="ORF">Y032_0052g2260</name>
</gene>
<name>A0A016U774_9BILA</name>
<evidence type="ECO:0000313" key="7">
    <source>
        <dbReference type="EMBL" id="EYC11164.1"/>
    </source>
</evidence>
<feature type="transmembrane region" description="Helical" evidence="6">
    <location>
        <begin position="185"/>
        <end position="207"/>
    </location>
</feature>
<dbReference type="OrthoDB" id="5854890at2759"/>
<evidence type="ECO:0008006" key="9">
    <source>
        <dbReference type="Google" id="ProtNLM"/>
    </source>
</evidence>
<feature type="transmembrane region" description="Helical" evidence="6">
    <location>
        <begin position="138"/>
        <end position="158"/>
    </location>
</feature>
<protein>
    <recommendedName>
        <fullName evidence="9">G-protein coupled receptors family 1 profile domain-containing protein</fullName>
    </recommendedName>
</protein>
<reference evidence="8" key="1">
    <citation type="journal article" date="2015" name="Nat. Genet.">
        <title>The genome and transcriptome of the zoonotic hookworm Ancylostoma ceylanicum identify infection-specific gene families.</title>
        <authorList>
            <person name="Schwarz E.M."/>
            <person name="Hu Y."/>
            <person name="Antoshechkin I."/>
            <person name="Miller M.M."/>
            <person name="Sternberg P.W."/>
            <person name="Aroian R.V."/>
        </authorList>
    </citation>
    <scope>NUCLEOTIDE SEQUENCE</scope>
    <source>
        <strain evidence="8">HY135</strain>
    </source>
</reference>
<feature type="transmembrane region" description="Helical" evidence="6">
    <location>
        <begin position="52"/>
        <end position="74"/>
    </location>
</feature>
<keyword evidence="2 6" id="KW-0812">Transmembrane</keyword>
<feature type="transmembrane region" description="Helical" evidence="6">
    <location>
        <begin position="17"/>
        <end position="40"/>
    </location>
</feature>
<evidence type="ECO:0000313" key="8">
    <source>
        <dbReference type="Proteomes" id="UP000024635"/>
    </source>
</evidence>
<feature type="transmembrane region" description="Helical" evidence="6">
    <location>
        <begin position="274"/>
        <end position="294"/>
    </location>
</feature>
<dbReference type="AlphaFoldDB" id="A0A016U774"/>
<sequence>MNDEKCLNEGVDIVKNIYYICAQVLQILVNCATIVFIISTRKYLLQYRVHNSVKVIFCALCGCICLHCVVFVAFQVQHLLTALTARNPCDVFQSPLYCVVIRFIIRSACNYFVLLQLGFCIDRTTATVFAKTYEVSRVYLGALICILAAIFSLAAAALTDWSSENNEPLISCLNNNKDNWIAVDIWNYVFMATNISTFIWVCVIFLINRKMHRRWDRNLSCRYQIQENLDSSRLIIILGFIQFAFFSIYITSNIVRRAFVESIEPVKYRTLAGLLYMVSYYCFVTPVVMVGFICKQRRNKLTTLQQKLGQSSKGTAGQNAYFGAYQRQW</sequence>
<accession>A0A016U774</accession>
<organism evidence="7 8">
    <name type="scientific">Ancylostoma ceylanicum</name>
    <dbReference type="NCBI Taxonomy" id="53326"/>
    <lineage>
        <taxon>Eukaryota</taxon>
        <taxon>Metazoa</taxon>
        <taxon>Ecdysozoa</taxon>
        <taxon>Nematoda</taxon>
        <taxon>Chromadorea</taxon>
        <taxon>Rhabditida</taxon>
        <taxon>Rhabditina</taxon>
        <taxon>Rhabditomorpha</taxon>
        <taxon>Strongyloidea</taxon>
        <taxon>Ancylostomatidae</taxon>
        <taxon>Ancylostomatinae</taxon>
        <taxon>Ancylostoma</taxon>
    </lineage>
</organism>
<keyword evidence="3 6" id="KW-1133">Transmembrane helix</keyword>
<evidence type="ECO:0000256" key="3">
    <source>
        <dbReference type="ARBA" id="ARBA00022989"/>
    </source>
</evidence>
<evidence type="ECO:0000256" key="1">
    <source>
        <dbReference type="ARBA" id="ARBA00004141"/>
    </source>
</evidence>
<dbReference type="Pfam" id="PF10292">
    <property type="entry name" value="7TM_GPCR_Srab"/>
    <property type="match status" value="1"/>
</dbReference>
<keyword evidence="4 6" id="KW-0472">Membrane</keyword>
<dbReference type="GO" id="GO:0016020">
    <property type="term" value="C:membrane"/>
    <property type="evidence" value="ECO:0007669"/>
    <property type="project" value="UniProtKB-SubCell"/>
</dbReference>
<dbReference type="InterPro" id="IPR019408">
    <property type="entry name" value="7TM_GPCR_serpentine_rcpt_Srab"/>
</dbReference>
<dbReference type="GO" id="GO:0004984">
    <property type="term" value="F:olfactory receptor activity"/>
    <property type="evidence" value="ECO:0007669"/>
    <property type="project" value="TreeGrafter"/>
</dbReference>
<keyword evidence="8" id="KW-1185">Reference proteome</keyword>